<dbReference type="GO" id="GO:0000139">
    <property type="term" value="C:Golgi membrane"/>
    <property type="evidence" value="ECO:0007669"/>
    <property type="project" value="UniProtKB-SubCell"/>
</dbReference>
<dbReference type="GO" id="GO:0016757">
    <property type="term" value="F:glycosyltransferase activity"/>
    <property type="evidence" value="ECO:0007669"/>
    <property type="project" value="UniProtKB-KW"/>
</dbReference>
<evidence type="ECO:0000313" key="10">
    <source>
        <dbReference type="EMBL" id="KAF2537636.1"/>
    </source>
</evidence>
<dbReference type="InterPro" id="IPR040911">
    <property type="entry name" value="Exostosin_GT47"/>
</dbReference>
<evidence type="ECO:0000259" key="9">
    <source>
        <dbReference type="Pfam" id="PF03016"/>
    </source>
</evidence>
<keyword evidence="3" id="KW-0328">Glycosyltransferase</keyword>
<dbReference type="InterPro" id="IPR004263">
    <property type="entry name" value="Exostosin"/>
</dbReference>
<feature type="domain" description="Exostosin GT47" evidence="9">
    <location>
        <begin position="304"/>
        <end position="420"/>
    </location>
</feature>
<dbReference type="Proteomes" id="UP000712281">
    <property type="component" value="Unassembled WGS sequence"/>
</dbReference>
<comment type="subcellular location">
    <subcellularLocation>
        <location evidence="1">Golgi apparatus membrane</location>
        <topology evidence="1">Single-pass type II membrane protein</topology>
    </subcellularLocation>
</comment>
<keyword evidence="4" id="KW-0808">Transferase</keyword>
<evidence type="ECO:0000256" key="1">
    <source>
        <dbReference type="ARBA" id="ARBA00004323"/>
    </source>
</evidence>
<dbReference type="PANTHER" id="PTHR11062">
    <property type="entry name" value="EXOSTOSIN HEPARAN SULFATE GLYCOSYLTRANSFERASE -RELATED"/>
    <property type="match status" value="1"/>
</dbReference>
<evidence type="ECO:0000256" key="4">
    <source>
        <dbReference type="ARBA" id="ARBA00022679"/>
    </source>
</evidence>
<evidence type="ECO:0000313" key="11">
    <source>
        <dbReference type="Proteomes" id="UP000712281"/>
    </source>
</evidence>
<keyword evidence="6" id="KW-0333">Golgi apparatus</keyword>
<gene>
    <name evidence="10" type="ORF">F2Q68_00022917</name>
</gene>
<reference evidence="10" key="1">
    <citation type="submission" date="2019-12" db="EMBL/GenBank/DDBJ databases">
        <title>Genome sequencing and annotation of Brassica cretica.</title>
        <authorList>
            <person name="Studholme D.J."/>
            <person name="Sarris P.F."/>
        </authorList>
    </citation>
    <scope>NUCLEOTIDE SEQUENCE</scope>
    <source>
        <strain evidence="10">PFS-001/15</strain>
        <tissue evidence="10">Leaf</tissue>
    </source>
</reference>
<feature type="compositionally biased region" description="Polar residues" evidence="7">
    <location>
        <begin position="204"/>
        <end position="217"/>
    </location>
</feature>
<keyword evidence="8" id="KW-1133">Transmembrane helix</keyword>
<keyword evidence="8" id="KW-0812">Transmembrane</keyword>
<evidence type="ECO:0000256" key="5">
    <source>
        <dbReference type="ARBA" id="ARBA00022968"/>
    </source>
</evidence>
<dbReference type="PANTHER" id="PTHR11062:SF345">
    <property type="entry name" value="EXOSTOSIN FAMILY PROTEIN"/>
    <property type="match status" value="1"/>
</dbReference>
<comment type="caution">
    <text evidence="10">The sequence shown here is derived from an EMBL/GenBank/DDBJ whole genome shotgun (WGS) entry which is preliminary data.</text>
</comment>
<feature type="transmembrane region" description="Helical" evidence="8">
    <location>
        <begin position="123"/>
        <end position="140"/>
    </location>
</feature>
<keyword evidence="5" id="KW-0735">Signal-anchor</keyword>
<sequence length="427" mass="48940">MLKWRASRGRRPAICVVCRSRWRRGSGSSRTPNVGGSNEINYHGNCYLNLAPYVNEEDEDGVGTSQRIITPRNLKETLRSDPTLQARICFCISSSLFFRKKITVAMDQIRGFRFLGQAETCRVLLLMTLVVAFILGLQYFELTPISTGTLGNGTVPGFIESNNITKSDENEMFLAPQEATSEFRPGNSTTEVLKSYEHKFVNNSPKAYGQSRGNETASPHHPLQPKKHESSTKKPPLVVISITQMNNMLVKRHSGTSLGIKVDRELRDARNKIKNAALVKKDDTLYAPLYHNLSIFKRSYELMEQTLKVYIYSDGDRPIFHQPEAIMEGVYASEGWFMKLMETSHRFLTKDPTKAHLFYLAFSSRILQQKLYVRDSHSRRNLVKYLRDYIDLIVSSYPFWNRTRGSDHFFTACHDWVCDLSLKRGVR</sequence>
<evidence type="ECO:0000256" key="7">
    <source>
        <dbReference type="SAM" id="MobiDB-lite"/>
    </source>
</evidence>
<dbReference type="EMBL" id="QGKW02002228">
    <property type="protein sequence ID" value="KAF2537636.1"/>
    <property type="molecule type" value="Genomic_DNA"/>
</dbReference>
<keyword evidence="8" id="KW-0472">Membrane</keyword>
<protein>
    <recommendedName>
        <fullName evidence="9">Exostosin GT47 domain-containing protein</fullName>
    </recommendedName>
</protein>
<name>A0A8S9FZ32_BRACR</name>
<organism evidence="10 11">
    <name type="scientific">Brassica cretica</name>
    <name type="common">Mustard</name>
    <dbReference type="NCBI Taxonomy" id="69181"/>
    <lineage>
        <taxon>Eukaryota</taxon>
        <taxon>Viridiplantae</taxon>
        <taxon>Streptophyta</taxon>
        <taxon>Embryophyta</taxon>
        <taxon>Tracheophyta</taxon>
        <taxon>Spermatophyta</taxon>
        <taxon>Magnoliopsida</taxon>
        <taxon>eudicotyledons</taxon>
        <taxon>Gunneridae</taxon>
        <taxon>Pentapetalae</taxon>
        <taxon>rosids</taxon>
        <taxon>malvids</taxon>
        <taxon>Brassicales</taxon>
        <taxon>Brassicaceae</taxon>
        <taxon>Brassiceae</taxon>
        <taxon>Brassica</taxon>
    </lineage>
</organism>
<dbReference type="Pfam" id="PF03016">
    <property type="entry name" value="Exostosin_GT47"/>
    <property type="match status" value="1"/>
</dbReference>
<evidence type="ECO:0000256" key="6">
    <source>
        <dbReference type="ARBA" id="ARBA00023034"/>
    </source>
</evidence>
<evidence type="ECO:0000256" key="3">
    <source>
        <dbReference type="ARBA" id="ARBA00022676"/>
    </source>
</evidence>
<accession>A0A8S9FZ32</accession>
<comment type="similarity">
    <text evidence="2">Belongs to the glycosyltransferase 47 family.</text>
</comment>
<evidence type="ECO:0000256" key="8">
    <source>
        <dbReference type="SAM" id="Phobius"/>
    </source>
</evidence>
<feature type="region of interest" description="Disordered" evidence="7">
    <location>
        <begin position="204"/>
        <end position="234"/>
    </location>
</feature>
<evidence type="ECO:0000256" key="2">
    <source>
        <dbReference type="ARBA" id="ARBA00010271"/>
    </source>
</evidence>
<proteinExistence type="inferred from homology"/>
<dbReference type="AlphaFoldDB" id="A0A8S9FZ32"/>